<comment type="caution">
    <text evidence="2">The sequence shown here is derived from an EMBL/GenBank/DDBJ whole genome shotgun (WGS) entry which is preliminary data.</text>
</comment>
<evidence type="ECO:0000313" key="3">
    <source>
        <dbReference type="Proteomes" id="UP001159363"/>
    </source>
</evidence>
<evidence type="ECO:0000256" key="1">
    <source>
        <dbReference type="SAM" id="MobiDB-lite"/>
    </source>
</evidence>
<feature type="region of interest" description="Disordered" evidence="1">
    <location>
        <begin position="1160"/>
        <end position="1201"/>
    </location>
</feature>
<evidence type="ECO:0000313" key="2">
    <source>
        <dbReference type="EMBL" id="KAJ8871381.1"/>
    </source>
</evidence>
<proteinExistence type="predicted"/>
<feature type="region of interest" description="Disordered" evidence="1">
    <location>
        <begin position="1405"/>
        <end position="1426"/>
    </location>
</feature>
<sequence>MVSFKDDLRGTVGCVPVYVAGVALRPTAKPDYAHHKLSICRWSRAPLGLDGRVVLVCSLAEPLSCRLRQLVVIRNTSLIVSARLVGEGVSALPLHTPGLHIRGAYRPAQLLRKWLEEIQMHVMNRTLPCFVYGNTWRALQGRSLSRKKLHGRVMRHRKTSRVSSETLQVMRHGSTVGELHFLDRLQTSACCAPDANKFPRKYRRNIARIPPLNISEVMYGRKAVSFARLTMASGAVTSRRVPRGEAACSRLLSGASSPSRAREIQLFLFKIDASALRTVFTIERRVRRSPPATSDICVFTIERCSDAGRQRRRPCCHLIDGGEGVSGVILVALNIEVLRAGKGEVRRVWSSRGMQGRRKSEIPEKTRRPATPPGTEPGSPGLEASSLTTTLPWREGWTVGQDTGLDRVRIQFRRQSHSPLYRYLWSTVDFRLAGYCRCRFAYQALMAVRGSRFPTGGPLRLYRPTVPTQKFPHTPSRAEGAVEVEYHNIIATVISDILSSKTGSGARPDTLIETYVKLSRVVCLYLCACSTPVISDITYVVGKKSQHRAECRLAGCILRVGGLLSARAFKGNPSTHIGCIIRPYASELEDSFVYNVPVDDGGKSDNRSLMHSPIAAASVADEISERTVEANTCWSSDSDFEHWPSSRLYTLTDRLHHRGSKLDPRSDLRSTQKTVAQFEFRAGLEIEIKFISNRRNWRFEISIGDQQPSDFRQLVLARITSRLVRHAASDARYSITASWGREQFACSFIVSLDFKHFYVHITVATEQFYRAQPGANSEYKWSLTEASNNEHIAVVWSLAKVLLPSYSSTSCNQTGWIAHGAWFMPTKKFAFYVSQLLTEVKDDVCSRVWDLVIEGGDGKGCRTSRVHPLRRKETNIEDTQYVLTKAVHDQNSARRGDGTLSACGSVVLITPALLSFKHESPSKSDDRLKADLLPVFRLSTVIHNLSKRNAEQHVIKNGFLGTIIFPGREENAPLFEVELSHLLLIELSRRRVVIIPEDGGGCLASAVFCCSRRRSFRPRELVCRVIRLAHGAVALQSLDLFAALIDDFRVWRRGRNIQVVEPQQGFRKVTDYKGYSTEVGDKTRFLMAEFSIVKIPHAWRVAVPKNMDVELERGFRKVGSNNDWGMSAREEVWGAYPAGSRLWCYLATRDGIQAAADDKSRRGELCSAPGKDNGYQFPPPPPPPPTTTTITPPPPNHQPLRDVSAAVSRCSELVSSPTHLPPLHSSEDAPGTQNCCTIRVQSWTGDRDEVHFEPPKLAVRNLDPRSAAIINLDPGSELESFDLGSGKMLVQRGNTITAQRAACFTLSALTIRKREKENLWQIILLTKKTPYTASTGFLLCTAPAINTLHMQHPRHRDLLVEYCLWDLYLRVCAYISKEVARVSSRNVKARLFSKAPMRVIEVSMEQRQNERAGETGDPRENPPTNGIVQHDSHLLQAPNSGLFITIGYCLLEKAFSNLTGPLRIRQNQHGSYVIRVQTVNTCRKVIQPIKLDSSTACLTDCDPIETESQMYLHEIAKFPGGGNTTHWRPAELGRVVGIRAPAHSLFEFYSPGSLPPRLALPRRAAAKHSLERRMNKAMRPMEMLILHKAEEYTMCIKVDVKQGFPKRSVDSESDEWHAKMQLDGFISVCVLRQTDSVQSVAKYYIISGGVIVPNTASQGGELRWRFVEMFNKLLCVRKLSWRRKLRVESALFVPVTRSQREYIDFPYSVFTDLTPFFVITDCLSVDFKSAHFIVNRFYIQDDENTARQFRVLHLAAMGHSMSVAVSRLHHAYANREVNAWVWRTCGLLLLSENSPARGPSAVAPVEFQLCNSLHIEVRRVVYPLAARFVARLLPVLADLLLGSLVPRRSSSREVLCSNPRQGITPPFTNSKPQIRCSAQKQNMVFSIDEKLFWHCANITNKTVMGKTPACETERRGGDKDDFATLIKCAISITRMSLNLAYSVVVVVLCVYLWSDPIISPEESVYRLFTVKLAVLLNATQLTNYSPAAVVKVFAFAIQPRQSKHSPASPREKC</sequence>
<gene>
    <name evidence="2" type="ORF">PR048_027698</name>
</gene>
<feature type="compositionally biased region" description="Pro residues" evidence="1">
    <location>
        <begin position="1177"/>
        <end position="1197"/>
    </location>
</feature>
<dbReference type="EMBL" id="JARBHB010000012">
    <property type="protein sequence ID" value="KAJ8871381.1"/>
    <property type="molecule type" value="Genomic_DNA"/>
</dbReference>
<feature type="region of interest" description="Disordered" evidence="1">
    <location>
        <begin position="349"/>
        <end position="385"/>
    </location>
</feature>
<reference evidence="2 3" key="1">
    <citation type="submission" date="2023-02" db="EMBL/GenBank/DDBJ databases">
        <title>LHISI_Scaffold_Assembly.</title>
        <authorList>
            <person name="Stuart O.P."/>
            <person name="Cleave R."/>
            <person name="Magrath M.J.L."/>
            <person name="Mikheyev A.S."/>
        </authorList>
    </citation>
    <scope>NUCLEOTIDE SEQUENCE [LARGE SCALE GENOMIC DNA]</scope>
    <source>
        <strain evidence="2">Daus_M_001</strain>
        <tissue evidence="2">Leg muscle</tissue>
    </source>
</reference>
<feature type="compositionally biased region" description="Basic and acidic residues" evidence="1">
    <location>
        <begin position="1407"/>
        <end position="1420"/>
    </location>
</feature>
<keyword evidence="3" id="KW-1185">Reference proteome</keyword>
<accession>A0ABQ9GH75</accession>
<dbReference type="Proteomes" id="UP001159363">
    <property type="component" value="Chromosome 11"/>
</dbReference>
<protein>
    <submittedName>
        <fullName evidence="2">Uncharacterized protein</fullName>
    </submittedName>
</protein>
<feature type="compositionally biased region" description="Basic and acidic residues" evidence="1">
    <location>
        <begin position="358"/>
        <end position="367"/>
    </location>
</feature>
<name>A0ABQ9GH75_9NEOP</name>
<organism evidence="2 3">
    <name type="scientific">Dryococelus australis</name>
    <dbReference type="NCBI Taxonomy" id="614101"/>
    <lineage>
        <taxon>Eukaryota</taxon>
        <taxon>Metazoa</taxon>
        <taxon>Ecdysozoa</taxon>
        <taxon>Arthropoda</taxon>
        <taxon>Hexapoda</taxon>
        <taxon>Insecta</taxon>
        <taxon>Pterygota</taxon>
        <taxon>Neoptera</taxon>
        <taxon>Polyneoptera</taxon>
        <taxon>Phasmatodea</taxon>
        <taxon>Verophasmatodea</taxon>
        <taxon>Anareolatae</taxon>
        <taxon>Phasmatidae</taxon>
        <taxon>Eurycanthinae</taxon>
        <taxon>Dryococelus</taxon>
    </lineage>
</organism>